<name>A0A1D6KII5_MAIZE</name>
<dbReference type="InterPro" id="IPR002487">
    <property type="entry name" value="TF_Kbox"/>
</dbReference>
<dbReference type="SMR" id="A0A1D6KII5"/>
<dbReference type="eggNOG" id="KOG0014">
    <property type="taxonomic scope" value="Eukaryota"/>
</dbReference>
<sequence length="128" mass="14450">MPRYLFAAVAAAVAVRIESDRFGHLSMALSASSKVEPMSQKLDLRSDYTELTPPIRLKIFGLSSLERAESTLQNNYQEYVKLKARVEVLQQSQRNLLGEDLAALSPSELDQLENQVDKTLKQIRSRKV</sequence>
<dbReference type="PROSITE" id="PS51297">
    <property type="entry name" value="K_BOX"/>
    <property type="match status" value="1"/>
</dbReference>
<dbReference type="InParanoid" id="A0A1D6KII5"/>
<accession>A0A1D6KII5</accession>
<dbReference type="GO" id="GO:0005634">
    <property type="term" value="C:nucleus"/>
    <property type="evidence" value="ECO:0007669"/>
    <property type="project" value="InterPro"/>
</dbReference>
<dbReference type="AlphaFoldDB" id="A0A1D6KII5"/>
<evidence type="ECO:0000313" key="1">
    <source>
        <dbReference type="EMBL" id="ONM02799.1"/>
    </source>
</evidence>
<dbReference type="GO" id="GO:0003700">
    <property type="term" value="F:DNA-binding transcription factor activity"/>
    <property type="evidence" value="ECO:0007669"/>
    <property type="project" value="InterPro"/>
</dbReference>
<organism evidence="1">
    <name type="scientific">Zea mays</name>
    <name type="common">Maize</name>
    <dbReference type="NCBI Taxonomy" id="4577"/>
    <lineage>
        <taxon>Eukaryota</taxon>
        <taxon>Viridiplantae</taxon>
        <taxon>Streptophyta</taxon>
        <taxon>Embryophyta</taxon>
        <taxon>Tracheophyta</taxon>
        <taxon>Spermatophyta</taxon>
        <taxon>Magnoliopsida</taxon>
        <taxon>Liliopsida</taxon>
        <taxon>Poales</taxon>
        <taxon>Poaceae</taxon>
        <taxon>PACMAD clade</taxon>
        <taxon>Panicoideae</taxon>
        <taxon>Andropogonodae</taxon>
        <taxon>Andropogoneae</taxon>
        <taxon>Tripsacinae</taxon>
        <taxon>Zea</taxon>
    </lineage>
</organism>
<dbReference type="EMBL" id="CM007647">
    <property type="protein sequence ID" value="ONM02799.1"/>
    <property type="molecule type" value="Genomic_DNA"/>
</dbReference>
<proteinExistence type="predicted"/>
<dbReference type="Pfam" id="PF01486">
    <property type="entry name" value="K-box"/>
    <property type="match status" value="1"/>
</dbReference>
<reference evidence="1" key="1">
    <citation type="submission" date="2015-12" db="EMBL/GenBank/DDBJ databases">
        <title>Update maize B73 reference genome by single molecule sequencing technologies.</title>
        <authorList>
            <consortium name="Maize Genome Sequencing Project"/>
            <person name="Ware D."/>
        </authorList>
    </citation>
    <scope>NUCLEOTIDE SEQUENCE [LARGE SCALE GENOMIC DNA]</scope>
    <source>
        <tissue evidence="1">Seedling</tissue>
    </source>
</reference>
<dbReference type="PaxDb" id="4577-AC208564.3_FGP004"/>
<feature type="non-terminal residue" evidence="1">
    <location>
        <position position="128"/>
    </location>
</feature>
<gene>
    <name evidence="1" type="ORF">ZEAMMB73_Zm00001d031399</name>
</gene>
<protein>
    <submittedName>
        <fullName evidence="1">MADS-box transcription factor 5</fullName>
    </submittedName>
</protein>